<keyword evidence="2" id="KW-0805">Transcription regulation</keyword>
<dbReference type="GO" id="GO:0003677">
    <property type="term" value="F:DNA binding"/>
    <property type="evidence" value="ECO:0007669"/>
    <property type="project" value="UniProtKB-KW"/>
</dbReference>
<comment type="caution">
    <text evidence="6">The sequence shown here is derived from an EMBL/GenBank/DDBJ whole genome shotgun (WGS) entry which is preliminary data.</text>
</comment>
<dbReference type="PANTHER" id="PTHR30579">
    <property type="entry name" value="TRANSCRIPTIONAL REGULATOR"/>
    <property type="match status" value="1"/>
</dbReference>
<reference evidence="6 7" key="1">
    <citation type="submission" date="2019-03" db="EMBL/GenBank/DDBJ databases">
        <title>Draft genome of Massilia hortus sp. nov., a novel bacterial species of the Oxalobacteraceae family.</title>
        <authorList>
            <person name="Peta V."/>
            <person name="Raths R."/>
            <person name="Bucking H."/>
        </authorList>
    </citation>
    <scope>NUCLEOTIDE SEQUENCE [LARGE SCALE GENOMIC DNA]</scope>
    <source>
        <strain evidence="6 7">ONC3</strain>
    </source>
</reference>
<dbReference type="GO" id="GO:0003700">
    <property type="term" value="F:DNA-binding transcription factor activity"/>
    <property type="evidence" value="ECO:0007669"/>
    <property type="project" value="InterPro"/>
</dbReference>
<comment type="similarity">
    <text evidence="1">Belongs to the LysR transcriptional regulatory family.</text>
</comment>
<evidence type="ECO:0000256" key="2">
    <source>
        <dbReference type="ARBA" id="ARBA00023015"/>
    </source>
</evidence>
<dbReference type="Gene3D" id="3.40.190.290">
    <property type="match status" value="1"/>
</dbReference>
<evidence type="ECO:0000313" key="6">
    <source>
        <dbReference type="EMBL" id="TFW31111.1"/>
    </source>
</evidence>
<dbReference type="InterPro" id="IPR036388">
    <property type="entry name" value="WH-like_DNA-bd_sf"/>
</dbReference>
<dbReference type="OrthoDB" id="9072091at2"/>
<organism evidence="6 7">
    <name type="scientific">Massilia horti</name>
    <dbReference type="NCBI Taxonomy" id="2562153"/>
    <lineage>
        <taxon>Bacteria</taxon>
        <taxon>Pseudomonadati</taxon>
        <taxon>Pseudomonadota</taxon>
        <taxon>Betaproteobacteria</taxon>
        <taxon>Burkholderiales</taxon>
        <taxon>Oxalobacteraceae</taxon>
        <taxon>Telluria group</taxon>
        <taxon>Massilia</taxon>
    </lineage>
</organism>
<dbReference type="AlphaFoldDB" id="A0A4Y9SXF1"/>
<protein>
    <submittedName>
        <fullName evidence="6">LysR family transcriptional regulator</fullName>
    </submittedName>
</protein>
<feature type="domain" description="HTH lysR-type" evidence="5">
    <location>
        <begin position="29"/>
        <end position="86"/>
    </location>
</feature>
<gene>
    <name evidence="6" type="ORF">E4O92_14510</name>
</gene>
<dbReference type="Pfam" id="PF00126">
    <property type="entry name" value="HTH_1"/>
    <property type="match status" value="1"/>
</dbReference>
<evidence type="ECO:0000256" key="1">
    <source>
        <dbReference type="ARBA" id="ARBA00009437"/>
    </source>
</evidence>
<accession>A0A4Y9SXF1</accession>
<dbReference type="SUPFAM" id="SSF53850">
    <property type="entry name" value="Periplasmic binding protein-like II"/>
    <property type="match status" value="1"/>
</dbReference>
<sequence>MVDGAKIVRNSKKSTVTVQNSTEHAKDALSWDDVRYFLELARQGKLTAAARALGVEHSTVARRVSALEARLGLRLFDRLPKSWNLTAEGDALVAHARRIEDEALAFSRASAGFGASNGTVRISAPPVFASHFLIARLARVRDRWPGITIEMVGESRQANLYRREADLAIRLSRPEELELAARPLGSIGYGLYASHAWRERRADGWEFVGYDELLRETPQQRWLEELAQGRPFSLRTNDLGAMHQACRAGLGLAALPHFLARGDTALVLLAQHPCPVSRPIWLAVHPDVRRSPRVKAVADLLADVIHEGEAALV</sequence>
<evidence type="ECO:0000259" key="5">
    <source>
        <dbReference type="PROSITE" id="PS50931"/>
    </source>
</evidence>
<evidence type="ECO:0000313" key="7">
    <source>
        <dbReference type="Proteomes" id="UP000297258"/>
    </source>
</evidence>
<dbReference type="SUPFAM" id="SSF46785">
    <property type="entry name" value="Winged helix' DNA-binding domain"/>
    <property type="match status" value="1"/>
</dbReference>
<proteinExistence type="inferred from homology"/>
<keyword evidence="4" id="KW-0804">Transcription</keyword>
<dbReference type="InterPro" id="IPR036390">
    <property type="entry name" value="WH_DNA-bd_sf"/>
</dbReference>
<dbReference type="PANTHER" id="PTHR30579:SF3">
    <property type="entry name" value="TRANSCRIPTIONAL REGULATORY PROTEIN"/>
    <property type="match status" value="1"/>
</dbReference>
<keyword evidence="7" id="KW-1185">Reference proteome</keyword>
<evidence type="ECO:0000256" key="4">
    <source>
        <dbReference type="ARBA" id="ARBA00023163"/>
    </source>
</evidence>
<name>A0A4Y9SXF1_9BURK</name>
<dbReference type="InterPro" id="IPR005119">
    <property type="entry name" value="LysR_subst-bd"/>
</dbReference>
<dbReference type="Gene3D" id="1.10.10.10">
    <property type="entry name" value="Winged helix-like DNA-binding domain superfamily/Winged helix DNA-binding domain"/>
    <property type="match status" value="1"/>
</dbReference>
<dbReference type="EMBL" id="SPUM01000100">
    <property type="protein sequence ID" value="TFW31111.1"/>
    <property type="molecule type" value="Genomic_DNA"/>
</dbReference>
<dbReference type="InterPro" id="IPR000847">
    <property type="entry name" value="LysR_HTH_N"/>
</dbReference>
<dbReference type="InterPro" id="IPR050176">
    <property type="entry name" value="LTTR"/>
</dbReference>
<dbReference type="Proteomes" id="UP000297258">
    <property type="component" value="Unassembled WGS sequence"/>
</dbReference>
<dbReference type="Pfam" id="PF03466">
    <property type="entry name" value="LysR_substrate"/>
    <property type="match status" value="1"/>
</dbReference>
<keyword evidence="3" id="KW-0238">DNA-binding</keyword>
<dbReference type="PROSITE" id="PS50931">
    <property type="entry name" value="HTH_LYSR"/>
    <property type="match status" value="1"/>
</dbReference>
<evidence type="ECO:0000256" key="3">
    <source>
        <dbReference type="ARBA" id="ARBA00023125"/>
    </source>
</evidence>